<dbReference type="Gene3D" id="1.20.1560.10">
    <property type="entry name" value="ABC transporter type 1, transmembrane domain"/>
    <property type="match status" value="1"/>
</dbReference>
<gene>
    <name evidence="9" type="ORF">HMPREF0620_0431</name>
</gene>
<dbReference type="PROSITE" id="PS50893">
    <property type="entry name" value="ABC_TRANSPORTER_2"/>
    <property type="match status" value="1"/>
</dbReference>
<evidence type="ECO:0000313" key="10">
    <source>
        <dbReference type="Proteomes" id="UP000004946"/>
    </source>
</evidence>
<evidence type="ECO:0000256" key="4">
    <source>
        <dbReference type="ARBA" id="ARBA00023136"/>
    </source>
</evidence>
<feature type="domain" description="ABC transporter" evidence="7">
    <location>
        <begin position="290"/>
        <end position="554"/>
    </location>
</feature>
<dbReference type="InterPro" id="IPR036640">
    <property type="entry name" value="ABC1_TM_sf"/>
</dbReference>
<evidence type="ECO:0000256" key="1">
    <source>
        <dbReference type="ARBA" id="ARBA00004651"/>
    </source>
</evidence>
<keyword evidence="2 6" id="KW-0812">Transmembrane</keyword>
<dbReference type="CDD" id="cd00267">
    <property type="entry name" value="ABC_ATPase"/>
    <property type="match status" value="1"/>
</dbReference>
<dbReference type="Gene3D" id="3.40.50.300">
    <property type="entry name" value="P-loop containing nucleotide triphosphate hydrolases"/>
    <property type="match status" value="1"/>
</dbReference>
<keyword evidence="4 6" id="KW-0472">Membrane</keyword>
<dbReference type="Proteomes" id="UP000004946">
    <property type="component" value="Chromosome"/>
</dbReference>
<dbReference type="PANTHER" id="PTHR43394:SF1">
    <property type="entry name" value="ATP-BINDING CASSETTE SUB-FAMILY B MEMBER 10, MITOCHONDRIAL"/>
    <property type="match status" value="1"/>
</dbReference>
<evidence type="ECO:0000256" key="5">
    <source>
        <dbReference type="SAM" id="MobiDB-lite"/>
    </source>
</evidence>
<feature type="domain" description="ABC transmembrane type-1" evidence="8">
    <location>
        <begin position="38"/>
        <end position="313"/>
    </location>
</feature>
<dbReference type="HOGENOM" id="CLU_491627_0_0_11"/>
<feature type="transmembrane region" description="Helical" evidence="6">
    <location>
        <begin position="74"/>
        <end position="93"/>
    </location>
</feature>
<dbReference type="InterPro" id="IPR003439">
    <property type="entry name" value="ABC_transporter-like_ATP-bd"/>
</dbReference>
<evidence type="ECO:0000259" key="8">
    <source>
        <dbReference type="PROSITE" id="PS50929"/>
    </source>
</evidence>
<dbReference type="GO" id="GO:0016887">
    <property type="term" value="F:ATP hydrolysis activity"/>
    <property type="evidence" value="ECO:0007669"/>
    <property type="project" value="InterPro"/>
</dbReference>
<keyword evidence="3 6" id="KW-1133">Transmembrane helix</keyword>
<feature type="transmembrane region" description="Helical" evidence="6">
    <location>
        <begin position="172"/>
        <end position="191"/>
    </location>
</feature>
<dbReference type="InterPro" id="IPR011527">
    <property type="entry name" value="ABC1_TM_dom"/>
</dbReference>
<feature type="transmembrane region" description="Helical" evidence="6">
    <location>
        <begin position="262"/>
        <end position="279"/>
    </location>
</feature>
<feature type="transmembrane region" description="Helical" evidence="6">
    <location>
        <begin position="147"/>
        <end position="166"/>
    </location>
</feature>
<comment type="caution">
    <text evidence="9">The sequence shown here is derived from an EMBL/GenBank/DDBJ whole genome shotgun (WGS) entry which is preliminary data.</text>
</comment>
<evidence type="ECO:0000256" key="3">
    <source>
        <dbReference type="ARBA" id="ARBA00022989"/>
    </source>
</evidence>
<proteinExistence type="predicted"/>
<protein>
    <submittedName>
        <fullName evidence="9">ABC transporter transmembrane region</fullName>
    </submittedName>
</protein>
<organism evidence="9 10">
    <name type="scientific">Parascardovia denticolens DSM 10105 = JCM 12538</name>
    <dbReference type="NCBI Taxonomy" id="864564"/>
    <lineage>
        <taxon>Bacteria</taxon>
        <taxon>Bacillati</taxon>
        <taxon>Actinomycetota</taxon>
        <taxon>Actinomycetes</taxon>
        <taxon>Bifidobacteriales</taxon>
        <taxon>Bifidobacteriaceae</taxon>
        <taxon>Parascardovia</taxon>
    </lineage>
</organism>
<dbReference type="PANTHER" id="PTHR43394">
    <property type="entry name" value="ATP-DEPENDENT PERMEASE MDL1, MITOCHONDRIAL"/>
    <property type="match status" value="1"/>
</dbReference>
<dbReference type="AlphaFoldDB" id="E6K0U5"/>
<evidence type="ECO:0000256" key="6">
    <source>
        <dbReference type="SAM" id="Phobius"/>
    </source>
</evidence>
<evidence type="ECO:0000313" key="9">
    <source>
        <dbReference type="EMBL" id="EFT83426.1"/>
    </source>
</evidence>
<feature type="compositionally biased region" description="Basic and acidic residues" evidence="5">
    <location>
        <begin position="338"/>
        <end position="354"/>
    </location>
</feature>
<dbReference type="InterPro" id="IPR027417">
    <property type="entry name" value="P-loop_NTPase"/>
</dbReference>
<dbReference type="GO" id="GO:0005524">
    <property type="term" value="F:ATP binding"/>
    <property type="evidence" value="ECO:0007669"/>
    <property type="project" value="InterPro"/>
</dbReference>
<comment type="subcellular location">
    <subcellularLocation>
        <location evidence="1">Cell membrane</location>
        <topology evidence="1">Multi-pass membrane protein</topology>
    </subcellularLocation>
</comment>
<evidence type="ECO:0000259" key="7">
    <source>
        <dbReference type="PROSITE" id="PS50893"/>
    </source>
</evidence>
<name>E6K0U5_PARDN</name>
<dbReference type="PROSITE" id="PS50929">
    <property type="entry name" value="ABC_TM1F"/>
    <property type="match status" value="1"/>
</dbReference>
<dbReference type="SUPFAM" id="SSF52540">
    <property type="entry name" value="P-loop containing nucleoside triphosphate hydrolases"/>
    <property type="match status" value="1"/>
</dbReference>
<evidence type="ECO:0000256" key="2">
    <source>
        <dbReference type="ARBA" id="ARBA00022692"/>
    </source>
</evidence>
<feature type="region of interest" description="Disordered" evidence="5">
    <location>
        <begin position="330"/>
        <end position="355"/>
    </location>
</feature>
<dbReference type="eggNOG" id="COG1132">
    <property type="taxonomic scope" value="Bacteria"/>
</dbReference>
<keyword evidence="10" id="KW-1185">Reference proteome</keyword>
<dbReference type="Pfam" id="PF00005">
    <property type="entry name" value="ABC_tran"/>
    <property type="match status" value="1"/>
</dbReference>
<feature type="transmembrane region" description="Helical" evidence="6">
    <location>
        <begin position="299"/>
        <end position="320"/>
    </location>
</feature>
<dbReference type="GO" id="GO:0005886">
    <property type="term" value="C:plasma membrane"/>
    <property type="evidence" value="ECO:0007669"/>
    <property type="project" value="UniProtKB-SubCell"/>
</dbReference>
<dbReference type="InterPro" id="IPR039421">
    <property type="entry name" value="Type_1_exporter"/>
</dbReference>
<sequence>MRMKLKPRQTKGEYVMGRMAQLIRFMNETYRGKRGRLAALTGILLLRSLCEVSFPLWSGFIIDSAIKKDGEAIMIYGSLFFMAVVGRITFSVISHNVSIHSQIDLSLRSKKRVMGLLVSGEKISASVGDLEEFVENDIDGISKGFEAVANIIANLAIFLIAGIYLLSQVISIGFVVIMLIPLCALSTIPLLRQMERFLQGYREESGRLTSFASDAVTEQRAIRGVHGRDDFIKRYSQRSKSLRNQALRVAAMRSLLDSIQNSIPSLALAASLIIGIALWRRGMVTIPQIITFYGLSSYLFEPVSGIIGGIQVIIPMVVGLRRESRILHSASENGSEGQEEHPLHRQTDNEERAEAQVGPGLRNLLKKSGFHSVSVQGTSERESLASSLKVLKDEVDPLIIDPRMSFVAGSVSQILCGRNHTEQEQLHALKAACLDELFGETGDVNLKITRNGNSLSEGQRQRLVIAKALINRPQSLVLLDPTQALDIATAREMVERIILFRANLATTIIVEEGWDLSDTWDTSQVVLKDGVFELKEILPENPPLSDMKGMRENE</sequence>
<dbReference type="GO" id="GO:0015421">
    <property type="term" value="F:ABC-type oligopeptide transporter activity"/>
    <property type="evidence" value="ECO:0007669"/>
    <property type="project" value="TreeGrafter"/>
</dbReference>
<dbReference type="EMBL" id="AEON01000001">
    <property type="protein sequence ID" value="EFT83426.1"/>
    <property type="molecule type" value="Genomic_DNA"/>
</dbReference>
<reference evidence="9 10" key="1">
    <citation type="submission" date="2010-12" db="EMBL/GenBank/DDBJ databases">
        <authorList>
            <person name="Muzny D."/>
            <person name="Qin X."/>
            <person name="Buhay C."/>
            <person name="Dugan-Rocha S."/>
            <person name="Ding Y."/>
            <person name="Chen G."/>
            <person name="Hawes A."/>
            <person name="Holder M."/>
            <person name="Jhangiani S."/>
            <person name="Johnson A."/>
            <person name="Khan Z."/>
            <person name="Li Z."/>
            <person name="Liu W."/>
            <person name="Liu X."/>
            <person name="Perez L."/>
            <person name="Shen H."/>
            <person name="Wang Q."/>
            <person name="Watt J."/>
            <person name="Xi L."/>
            <person name="Xin Y."/>
            <person name="Zhou J."/>
            <person name="Deng J."/>
            <person name="Jiang H."/>
            <person name="Liu Y."/>
            <person name="Qu J."/>
            <person name="Song X.-Z."/>
            <person name="Zhang L."/>
            <person name="Villasana D."/>
            <person name="Johnson A."/>
            <person name="Liu J."/>
            <person name="Liyanage D."/>
            <person name="Lorensuhewa L."/>
            <person name="Robinson T."/>
            <person name="Song A."/>
            <person name="Song B.-B."/>
            <person name="Dinh H."/>
            <person name="Thornton R."/>
            <person name="Coyle M."/>
            <person name="Francisco L."/>
            <person name="Jackson L."/>
            <person name="Javaid M."/>
            <person name="Korchina V."/>
            <person name="Kovar C."/>
            <person name="Mata R."/>
            <person name="Mathew T."/>
            <person name="Ngo R."/>
            <person name="Nguyen L."/>
            <person name="Nguyen N."/>
            <person name="Okwuonu G."/>
            <person name="Ongeri F."/>
            <person name="Pham C."/>
            <person name="Simmons D."/>
            <person name="Wilczek-Boney K."/>
            <person name="Hale W."/>
            <person name="Jakkamsetti A."/>
            <person name="Pham P."/>
            <person name="Ruth R."/>
            <person name="San Lucas F."/>
            <person name="Warren J."/>
            <person name="Zhang J."/>
            <person name="Zhao Z."/>
            <person name="Zhou C."/>
            <person name="Zhu D."/>
            <person name="Lee S."/>
            <person name="Bess C."/>
            <person name="Blankenburg K."/>
            <person name="Forbes L."/>
            <person name="Fu Q."/>
            <person name="Gubbala S."/>
            <person name="Hirani K."/>
            <person name="Jayaseelan J.C."/>
            <person name="Lara F."/>
            <person name="Munidasa M."/>
            <person name="Palculict T."/>
            <person name="Patil S."/>
            <person name="Pu L.-L."/>
            <person name="Saada N."/>
            <person name="Tang L."/>
            <person name="Weissenberger G."/>
            <person name="Zhu Y."/>
            <person name="Hemphill L."/>
            <person name="Shang Y."/>
            <person name="Youmans B."/>
            <person name="Ayvaz T."/>
            <person name="Ross M."/>
            <person name="Santibanez J."/>
            <person name="Aqrawi P."/>
            <person name="Gross S."/>
            <person name="Joshi V."/>
            <person name="Fowler G."/>
            <person name="Nazareth L."/>
            <person name="Reid J."/>
            <person name="Worley K."/>
            <person name="Petrosino J."/>
            <person name="Highlander S."/>
            <person name="Gibbs R."/>
        </authorList>
    </citation>
    <scope>NUCLEOTIDE SEQUENCE [LARGE SCALE GENOMIC DNA]</scope>
    <source>
        <strain evidence="9 10">DSM 10105</strain>
    </source>
</reference>
<dbReference type="Pfam" id="PF00664">
    <property type="entry name" value="ABC_membrane"/>
    <property type="match status" value="1"/>
</dbReference>
<accession>E6K0U5</accession>
<dbReference type="SUPFAM" id="SSF90123">
    <property type="entry name" value="ABC transporter transmembrane region"/>
    <property type="match status" value="1"/>
</dbReference>